<dbReference type="Gene3D" id="3.40.50.150">
    <property type="entry name" value="Vaccinia Virus protein VP39"/>
    <property type="match status" value="1"/>
</dbReference>
<name>A0ABZ0ZDP7_9HYPH</name>
<dbReference type="NCBIfam" id="TIGR01444">
    <property type="entry name" value="fkbM_fam"/>
    <property type="match status" value="1"/>
</dbReference>
<keyword evidence="2" id="KW-0808">Transferase</keyword>
<keyword evidence="3" id="KW-1185">Reference proteome</keyword>
<feature type="domain" description="Methyltransferase FkbM" evidence="1">
    <location>
        <begin position="61"/>
        <end position="215"/>
    </location>
</feature>
<proteinExistence type="predicted"/>
<reference evidence="2 3" key="1">
    <citation type="submission" date="2023-12" db="EMBL/GenBank/DDBJ databases">
        <authorList>
            <person name="Menendez E."/>
            <person name="Kaur S."/>
            <person name="Flores-Felix J.D."/>
            <person name="diCenzo G.C."/>
            <person name="Peix A."/>
            <person name="Velazquez E."/>
        </authorList>
    </citation>
    <scope>NUCLEOTIDE SEQUENCE [LARGE SCALE GENOMIC DNA]</scope>
    <source>
        <strain evidence="2 3">CIP 108029</strain>
    </source>
</reference>
<sequence>MPLDERIAHAFELPGAYMLHIANIAPPRFRLWTRASREWRRGEPELRILDRLCRRNQTAIDIGANYGVYSWFLTKYARDVVAFEPQPNMVAFLKAALGSSVRVEQVALSDSDGVATMRIPSDQLMDGCATIEEQNTLSTQNVEEISVPTRRLDSYQFGTVGFIKIDVEGHELKVLEGAEAILNRYRPNLLIEAEDRHRPNAVVSVIDYLKPFGYSVYCLKDRKFRSLSIDDIQKGSAGTPYNYVFSIREDL</sequence>
<dbReference type="RefSeq" id="WP_246289111.1">
    <property type="nucleotide sequence ID" value="NZ_BSOQ01000045.1"/>
</dbReference>
<dbReference type="GO" id="GO:0008168">
    <property type="term" value="F:methyltransferase activity"/>
    <property type="evidence" value="ECO:0007669"/>
    <property type="project" value="UniProtKB-KW"/>
</dbReference>
<dbReference type="GO" id="GO:0032259">
    <property type="term" value="P:methylation"/>
    <property type="evidence" value="ECO:0007669"/>
    <property type="project" value="UniProtKB-KW"/>
</dbReference>
<dbReference type="EMBL" id="CP140635">
    <property type="protein sequence ID" value="WQN36630.1"/>
    <property type="molecule type" value="Genomic_DNA"/>
</dbReference>
<accession>A0ABZ0ZDP7</accession>
<dbReference type="InterPro" id="IPR029063">
    <property type="entry name" value="SAM-dependent_MTases_sf"/>
</dbReference>
<evidence type="ECO:0000313" key="3">
    <source>
        <dbReference type="Proteomes" id="UP001322785"/>
    </source>
</evidence>
<dbReference type="SUPFAM" id="SSF53335">
    <property type="entry name" value="S-adenosyl-L-methionine-dependent methyltransferases"/>
    <property type="match status" value="1"/>
</dbReference>
<gene>
    <name evidence="2" type="ORF">U5G49_001717</name>
</gene>
<evidence type="ECO:0000313" key="2">
    <source>
        <dbReference type="EMBL" id="WQN36630.1"/>
    </source>
</evidence>
<dbReference type="Proteomes" id="UP001322785">
    <property type="component" value="Chromosome"/>
</dbReference>
<keyword evidence="2" id="KW-0489">Methyltransferase</keyword>
<protein>
    <submittedName>
        <fullName evidence="2">FkbM family methyltransferase</fullName>
    </submittedName>
</protein>
<dbReference type="PANTHER" id="PTHR34203">
    <property type="entry name" value="METHYLTRANSFERASE, FKBM FAMILY PROTEIN"/>
    <property type="match status" value="1"/>
</dbReference>
<organism evidence="2 3">
    <name type="scientific">Rhizobium indigoferae</name>
    <dbReference type="NCBI Taxonomy" id="158891"/>
    <lineage>
        <taxon>Bacteria</taxon>
        <taxon>Pseudomonadati</taxon>
        <taxon>Pseudomonadota</taxon>
        <taxon>Alphaproteobacteria</taxon>
        <taxon>Hyphomicrobiales</taxon>
        <taxon>Rhizobiaceae</taxon>
        <taxon>Rhizobium/Agrobacterium group</taxon>
        <taxon>Rhizobium</taxon>
    </lineage>
</organism>
<dbReference type="Pfam" id="PF05050">
    <property type="entry name" value="Methyltransf_21"/>
    <property type="match status" value="1"/>
</dbReference>
<dbReference type="InterPro" id="IPR006342">
    <property type="entry name" value="FkbM_mtfrase"/>
</dbReference>
<evidence type="ECO:0000259" key="1">
    <source>
        <dbReference type="Pfam" id="PF05050"/>
    </source>
</evidence>
<dbReference type="PANTHER" id="PTHR34203:SF15">
    <property type="entry name" value="SLL1173 PROTEIN"/>
    <property type="match status" value="1"/>
</dbReference>
<dbReference type="InterPro" id="IPR052514">
    <property type="entry name" value="SAM-dependent_MTase"/>
</dbReference>